<dbReference type="SMART" id="SM00135">
    <property type="entry name" value="LY"/>
    <property type="match status" value="3"/>
</dbReference>
<dbReference type="AlphaFoldDB" id="A0A7R9D4S9"/>
<evidence type="ECO:0000256" key="6">
    <source>
        <dbReference type="PROSITE-ProRule" id="PRU00461"/>
    </source>
</evidence>
<dbReference type="GO" id="GO:0017147">
    <property type="term" value="F:Wnt-protein binding"/>
    <property type="evidence" value="ECO:0007669"/>
    <property type="project" value="TreeGrafter"/>
</dbReference>
<evidence type="ECO:0008006" key="8">
    <source>
        <dbReference type="Google" id="ProtNLM"/>
    </source>
</evidence>
<gene>
    <name evidence="7" type="ORF">TCEB3V08_LOCUS8900</name>
</gene>
<dbReference type="Gene3D" id="2.120.10.30">
    <property type="entry name" value="TolB, C-terminal domain"/>
    <property type="match status" value="1"/>
</dbReference>
<keyword evidence="5" id="KW-0325">Glycoprotein</keyword>
<dbReference type="PANTHER" id="PTHR46513:SF13">
    <property type="entry name" value="EGF-LIKE DOMAIN-CONTAINING PROTEIN"/>
    <property type="match status" value="1"/>
</dbReference>
<dbReference type="Pfam" id="PF00058">
    <property type="entry name" value="Ldl_recept_b"/>
    <property type="match status" value="2"/>
</dbReference>
<keyword evidence="2" id="KW-0732">Signal</keyword>
<evidence type="ECO:0000256" key="2">
    <source>
        <dbReference type="ARBA" id="ARBA00022729"/>
    </source>
</evidence>
<dbReference type="PANTHER" id="PTHR46513">
    <property type="entry name" value="VITELLOGENIN RECEPTOR-LIKE PROTEIN-RELATED-RELATED"/>
    <property type="match status" value="1"/>
</dbReference>
<evidence type="ECO:0000256" key="5">
    <source>
        <dbReference type="ARBA" id="ARBA00023180"/>
    </source>
</evidence>
<keyword evidence="3" id="KW-0677">Repeat</keyword>
<feature type="repeat" description="LDL-receptor class B" evidence="6">
    <location>
        <begin position="107"/>
        <end position="152"/>
    </location>
</feature>
<dbReference type="EMBL" id="OC320082">
    <property type="protein sequence ID" value="CAD7407173.1"/>
    <property type="molecule type" value="Genomic_DNA"/>
</dbReference>
<protein>
    <recommendedName>
        <fullName evidence="8">Vitellogenin receptor</fullName>
    </recommendedName>
</protein>
<evidence type="ECO:0000256" key="4">
    <source>
        <dbReference type="ARBA" id="ARBA00023157"/>
    </source>
</evidence>
<keyword evidence="1" id="KW-0245">EGF-like domain</keyword>
<dbReference type="InterPro" id="IPR011042">
    <property type="entry name" value="6-blade_b-propeller_TolB-like"/>
</dbReference>
<dbReference type="GO" id="GO:0005886">
    <property type="term" value="C:plasma membrane"/>
    <property type="evidence" value="ECO:0007669"/>
    <property type="project" value="TreeGrafter"/>
</dbReference>
<organism evidence="7">
    <name type="scientific">Timema cristinae</name>
    <name type="common">Walking stick</name>
    <dbReference type="NCBI Taxonomy" id="61476"/>
    <lineage>
        <taxon>Eukaryota</taxon>
        <taxon>Metazoa</taxon>
        <taxon>Ecdysozoa</taxon>
        <taxon>Arthropoda</taxon>
        <taxon>Hexapoda</taxon>
        <taxon>Insecta</taxon>
        <taxon>Pterygota</taxon>
        <taxon>Neoptera</taxon>
        <taxon>Polyneoptera</taxon>
        <taxon>Phasmatodea</taxon>
        <taxon>Timematodea</taxon>
        <taxon>Timematoidea</taxon>
        <taxon>Timematidae</taxon>
        <taxon>Timema</taxon>
    </lineage>
</organism>
<evidence type="ECO:0000256" key="1">
    <source>
        <dbReference type="ARBA" id="ARBA00022536"/>
    </source>
</evidence>
<dbReference type="InterPro" id="IPR050778">
    <property type="entry name" value="Cueball_EGF_LRP_Nidogen"/>
</dbReference>
<dbReference type="SUPFAM" id="SSF63825">
    <property type="entry name" value="YWTD domain"/>
    <property type="match status" value="1"/>
</dbReference>
<dbReference type="FunFam" id="2.120.10.30:FF:000241">
    <property type="entry name" value="Low-density lipoprotein receptor-related protein 6"/>
    <property type="match status" value="1"/>
</dbReference>
<evidence type="ECO:0000313" key="7">
    <source>
        <dbReference type="EMBL" id="CAD7407173.1"/>
    </source>
</evidence>
<proteinExistence type="predicted"/>
<dbReference type="GO" id="GO:0042813">
    <property type="term" value="F:Wnt receptor activity"/>
    <property type="evidence" value="ECO:0007669"/>
    <property type="project" value="TreeGrafter"/>
</dbReference>
<evidence type="ECO:0000256" key="3">
    <source>
        <dbReference type="ARBA" id="ARBA00022737"/>
    </source>
</evidence>
<feature type="repeat" description="LDL-receptor class B" evidence="6">
    <location>
        <begin position="153"/>
        <end position="197"/>
    </location>
</feature>
<sequence>MTSCGEVKSSPTESCDKEPMFILRHATIRRVLCSSPDAGDHMPIKKLQRPNQYFMTGSNNHRQCFAEPTYELIRTEDLFYPHPSLPNPYPLQLKSKRQDKAWRHAWSFIFWTDWAPGDPSLSRANLDGSNVKRLFEKPRVEWPNGITIDHIAERIYWVDAKLDYIASAALDGSKFKQIIANDVRVKHPFAVAVFKDNLYWDDWEQKAIFTADKDHGVEVHAILNQLSGLMDLKVFAHSIQEGNNSCGLTAKVCSHLCVGLPQRKSACLCPDTMVMKNNECMCPENKPAFANGTCPSSM</sequence>
<reference evidence="7" key="1">
    <citation type="submission" date="2020-11" db="EMBL/GenBank/DDBJ databases">
        <authorList>
            <person name="Tran Van P."/>
        </authorList>
    </citation>
    <scope>NUCLEOTIDE SEQUENCE</scope>
</reference>
<accession>A0A7R9D4S9</accession>
<name>A0A7R9D4S9_TIMCR</name>
<dbReference type="GO" id="GO:0060070">
    <property type="term" value="P:canonical Wnt signaling pathway"/>
    <property type="evidence" value="ECO:0007669"/>
    <property type="project" value="TreeGrafter"/>
</dbReference>
<dbReference type="InterPro" id="IPR000033">
    <property type="entry name" value="LDLR_classB_rpt"/>
</dbReference>
<dbReference type="PROSITE" id="PS51120">
    <property type="entry name" value="LDLRB"/>
    <property type="match status" value="2"/>
</dbReference>
<keyword evidence="4" id="KW-1015">Disulfide bond</keyword>